<evidence type="ECO:0000313" key="3">
    <source>
        <dbReference type="Proteomes" id="UP000827892"/>
    </source>
</evidence>
<reference evidence="2 3" key="1">
    <citation type="submission" date="2022-05" db="EMBL/GenBank/DDBJ databases">
        <title>Chromosome-level reference genomes for two strains of Caenorhabditis briggsae: an improved platform for comparative genomics.</title>
        <authorList>
            <person name="Stevens L."/>
            <person name="Andersen E.C."/>
        </authorList>
    </citation>
    <scope>NUCLEOTIDE SEQUENCE [LARGE SCALE GENOMIC DNA]</scope>
    <source>
        <strain evidence="2">QX1410_ONT</strain>
        <tissue evidence="2">Whole-organism</tissue>
    </source>
</reference>
<evidence type="ECO:0000256" key="1">
    <source>
        <dbReference type="SAM" id="MobiDB-lite"/>
    </source>
</evidence>
<protein>
    <submittedName>
        <fullName evidence="2">Uncharacterized protein</fullName>
    </submittedName>
</protein>
<dbReference type="Proteomes" id="UP000827892">
    <property type="component" value="Chromosome III"/>
</dbReference>
<dbReference type="AlphaFoldDB" id="A0AAE9DEJ0"/>
<feature type="compositionally biased region" description="Acidic residues" evidence="1">
    <location>
        <begin position="119"/>
        <end position="141"/>
    </location>
</feature>
<sequence>MEPDDTDQANDGSNRDPSTSVQIGNVQISTPTLPFSIENLLKNEQSQYINIANDFPSSPLEEQLAQSGLSVRDLNYLFQAYRTGQQYTSHAARMIEARVGQFVTTQFLKLGIIRMGQDASEDEESDEEAMADSEAEVEEDIHDSPQGLPDIVDPYENDNDENRDPNQVDDYESEYEPDWDSDEEEEREEGEIEIVPPRNPEITLPVYILNLLGGSMEQATAVHDQRTNQAGTSHSLELMAAIANDCPDNDETLRRMRESFERPPEFALRNPTLPIPVYEPILTNGQVAGHRGPERNELMLGPPQYLISADASFTFVPVRSDIVFLIALSIIESLKKSRESSAKEIKALLTLFEWYSFQWQRARHAEKMIDRGTIDRLIDGDICCSRYFWRESMKEMYQRQPWASAHQRTQFLLAALCFDKPVECKTSQEAWNIYCRKHEEATKLKCSEPEGPKLFFTVTQVFHNLLQYLKLLVQEKNARGEMVNYELLRDQTIADLDKIDDIRNRFGIPIWVRNEVFPTSSALHAAAETMEHSGNF</sequence>
<gene>
    <name evidence="2" type="ORF">L3Y34_002318</name>
</gene>
<feature type="region of interest" description="Disordered" evidence="1">
    <location>
        <begin position="118"/>
        <end position="193"/>
    </location>
</feature>
<organism evidence="2 3">
    <name type="scientific">Caenorhabditis briggsae</name>
    <dbReference type="NCBI Taxonomy" id="6238"/>
    <lineage>
        <taxon>Eukaryota</taxon>
        <taxon>Metazoa</taxon>
        <taxon>Ecdysozoa</taxon>
        <taxon>Nematoda</taxon>
        <taxon>Chromadorea</taxon>
        <taxon>Rhabditida</taxon>
        <taxon>Rhabditina</taxon>
        <taxon>Rhabditomorpha</taxon>
        <taxon>Rhabditoidea</taxon>
        <taxon>Rhabditidae</taxon>
        <taxon>Peloderinae</taxon>
        <taxon>Caenorhabditis</taxon>
    </lineage>
</organism>
<dbReference type="EMBL" id="CP090893">
    <property type="protein sequence ID" value="ULU02648.1"/>
    <property type="molecule type" value="Genomic_DNA"/>
</dbReference>
<proteinExistence type="predicted"/>
<name>A0AAE9DEJ0_CAEBR</name>
<feature type="compositionally biased region" description="Polar residues" evidence="1">
    <location>
        <begin position="9"/>
        <end position="21"/>
    </location>
</feature>
<feature type="region of interest" description="Disordered" evidence="1">
    <location>
        <begin position="1"/>
        <end position="21"/>
    </location>
</feature>
<evidence type="ECO:0000313" key="2">
    <source>
        <dbReference type="EMBL" id="ULU02648.1"/>
    </source>
</evidence>
<accession>A0AAE9DEJ0</accession>
<feature type="compositionally biased region" description="Acidic residues" evidence="1">
    <location>
        <begin position="167"/>
        <end position="192"/>
    </location>
</feature>